<dbReference type="EMBL" id="JANEYF010003151">
    <property type="protein sequence ID" value="KAJ8938843.1"/>
    <property type="molecule type" value="Genomic_DNA"/>
</dbReference>
<sequence length="110" mass="12740">MRISTKIREEQTKSKVRFDAKRKDAPKYKEGQQVLVLKNVGSNDGRSRKLLPKYDGPFIAKKVLQHDRYYIEDLPGAQRAPRPYKGVYAVDRMKPYNAEALDDESDDSDH</sequence>
<feature type="region of interest" description="Disordered" evidence="1">
    <location>
        <begin position="1"/>
        <end position="24"/>
    </location>
</feature>
<name>A0AAV8XJU7_9CUCU</name>
<organism evidence="2 3">
    <name type="scientific">Rhamnusium bicolor</name>
    <dbReference type="NCBI Taxonomy" id="1586634"/>
    <lineage>
        <taxon>Eukaryota</taxon>
        <taxon>Metazoa</taxon>
        <taxon>Ecdysozoa</taxon>
        <taxon>Arthropoda</taxon>
        <taxon>Hexapoda</taxon>
        <taxon>Insecta</taxon>
        <taxon>Pterygota</taxon>
        <taxon>Neoptera</taxon>
        <taxon>Endopterygota</taxon>
        <taxon>Coleoptera</taxon>
        <taxon>Polyphaga</taxon>
        <taxon>Cucujiformia</taxon>
        <taxon>Chrysomeloidea</taxon>
        <taxon>Cerambycidae</taxon>
        <taxon>Lepturinae</taxon>
        <taxon>Rhagiini</taxon>
        <taxon>Rhamnusium</taxon>
    </lineage>
</organism>
<evidence type="ECO:0000256" key="1">
    <source>
        <dbReference type="SAM" id="MobiDB-lite"/>
    </source>
</evidence>
<gene>
    <name evidence="2" type="ORF">NQ314_011303</name>
</gene>
<protein>
    <submittedName>
        <fullName evidence="2">Uncharacterized protein</fullName>
    </submittedName>
</protein>
<proteinExistence type="predicted"/>
<accession>A0AAV8XJU7</accession>
<dbReference type="Proteomes" id="UP001162156">
    <property type="component" value="Unassembled WGS sequence"/>
</dbReference>
<comment type="caution">
    <text evidence="2">The sequence shown here is derived from an EMBL/GenBank/DDBJ whole genome shotgun (WGS) entry which is preliminary data.</text>
</comment>
<keyword evidence="3" id="KW-1185">Reference proteome</keyword>
<dbReference type="AlphaFoldDB" id="A0AAV8XJU7"/>
<evidence type="ECO:0000313" key="3">
    <source>
        <dbReference type="Proteomes" id="UP001162156"/>
    </source>
</evidence>
<evidence type="ECO:0000313" key="2">
    <source>
        <dbReference type="EMBL" id="KAJ8938843.1"/>
    </source>
</evidence>
<reference evidence="2" key="1">
    <citation type="journal article" date="2023" name="Insect Mol. Biol.">
        <title>Genome sequencing provides insights into the evolution of gene families encoding plant cell wall-degrading enzymes in longhorned beetles.</title>
        <authorList>
            <person name="Shin N.R."/>
            <person name="Okamura Y."/>
            <person name="Kirsch R."/>
            <person name="Pauchet Y."/>
        </authorList>
    </citation>
    <scope>NUCLEOTIDE SEQUENCE</scope>
    <source>
        <strain evidence="2">RBIC_L_NR</strain>
    </source>
</reference>